<feature type="transmembrane region" description="Helical" evidence="1">
    <location>
        <begin position="191"/>
        <end position="217"/>
    </location>
</feature>
<keyword evidence="1" id="KW-0812">Transmembrane</keyword>
<evidence type="ECO:0000313" key="2">
    <source>
        <dbReference type="EMBL" id="MEL5993079.1"/>
    </source>
</evidence>
<feature type="transmembrane region" description="Helical" evidence="1">
    <location>
        <begin position="353"/>
        <end position="373"/>
    </location>
</feature>
<feature type="transmembrane region" description="Helical" evidence="1">
    <location>
        <begin position="237"/>
        <end position="257"/>
    </location>
</feature>
<evidence type="ECO:0000313" key="3">
    <source>
        <dbReference type="Proteomes" id="UP001479606"/>
    </source>
</evidence>
<keyword evidence="3" id="KW-1185">Reference proteome</keyword>
<proteinExistence type="predicted"/>
<feature type="transmembrane region" description="Helical" evidence="1">
    <location>
        <begin position="155"/>
        <end position="179"/>
    </location>
</feature>
<evidence type="ECO:0000256" key="1">
    <source>
        <dbReference type="SAM" id="Phobius"/>
    </source>
</evidence>
<keyword evidence="1" id="KW-1133">Transmembrane helix</keyword>
<keyword evidence="1" id="KW-0472">Membrane</keyword>
<dbReference type="Pfam" id="PF19528">
    <property type="entry name" value="DUF6056"/>
    <property type="match status" value="1"/>
</dbReference>
<feature type="transmembrane region" description="Helical" evidence="1">
    <location>
        <begin position="321"/>
        <end position="341"/>
    </location>
</feature>
<reference evidence="2 3" key="1">
    <citation type="journal article" date="2018" name="Arch. Microbiol.">
        <title>Hymenobacter segetis sp. nov., isolated from soil.</title>
        <authorList>
            <person name="Ten L.N."/>
            <person name="Lim S.J."/>
            <person name="Kim B.O."/>
            <person name="Kang I.K."/>
            <person name="Jung H.Y."/>
        </authorList>
    </citation>
    <scope>NUCLEOTIDE SEQUENCE [LARGE SCALE GENOMIC DNA]</scope>
    <source>
        <strain evidence="2 3">S7-3-11</strain>
    </source>
</reference>
<gene>
    <name evidence="2" type="ORF">AAFH49_02600</name>
</gene>
<name>A0ABU9LSU6_9BACT</name>
<feature type="transmembrane region" description="Helical" evidence="1">
    <location>
        <begin position="100"/>
        <end position="120"/>
    </location>
</feature>
<comment type="caution">
    <text evidence="2">The sequence shown here is derived from an EMBL/GenBank/DDBJ whole genome shotgun (WGS) entry which is preliminary data.</text>
</comment>
<accession>A0ABU9LSU6</accession>
<dbReference type="InterPro" id="IPR045691">
    <property type="entry name" value="DUF6056"/>
</dbReference>
<dbReference type="EMBL" id="JBCEVZ010000003">
    <property type="protein sequence ID" value="MEL5993079.1"/>
    <property type="molecule type" value="Genomic_DNA"/>
</dbReference>
<protein>
    <submittedName>
        <fullName evidence="2">DUF6056 family protein</fullName>
    </submittedName>
</protein>
<organism evidence="2 3">
    <name type="scientific">Hymenobacter segetis</name>
    <dbReference type="NCBI Taxonomy" id="2025509"/>
    <lineage>
        <taxon>Bacteria</taxon>
        <taxon>Pseudomonadati</taxon>
        <taxon>Bacteroidota</taxon>
        <taxon>Cytophagia</taxon>
        <taxon>Cytophagales</taxon>
        <taxon>Hymenobacteraceae</taxon>
        <taxon>Hymenobacter</taxon>
    </lineage>
</organism>
<sequence length="500" mass="54669">MPSARYSDYTISPRMRAGLRWLLAHKPAVVFLTLAVLLLPYLALCGYNQPFWDDYGNAALARDRGALPALRHLYTTWTGRYTAGLWLTALNPLTYGWEAGVRWFALALFGATAGVQALALRTLTAARLGWGAALAWSGAWLQGQLYTMPSVNSGFYWFASTVTYQVATLLFVLVPVAVLRAGRAPTALGRAAWYGVAGMAAVGVAGSNELALLLLLWLLAVLTAATWRRGTTGSRRAWLALLLLTAGAGAVAVLAPGNFARMAYETKSASPGIVHVIGRAVAVTVMFLTEPRQLTALVVAPLLLARLGYRTRHWRPAALRLPLAWSLGIVLAGLFAALLLLSRTWQGYPAVRSLNFLWFWLLSGWLVALWAALPDQLSPAQARRRHWLASLRLPALLYVVLLASGGTERNAWREWLENAASWKAQNEARAATIRAARARGQRTVVVEGFQNLLPHHILVLGEPLGTNPASHLNRAVADWYQVDSLRVSTPYLDGFDVNVH</sequence>
<dbReference type="RefSeq" id="WP_342295790.1">
    <property type="nucleotide sequence ID" value="NZ_JBCEVZ010000003.1"/>
</dbReference>
<dbReference type="Proteomes" id="UP001479606">
    <property type="component" value="Unassembled WGS sequence"/>
</dbReference>
<feature type="transmembrane region" description="Helical" evidence="1">
    <location>
        <begin position="127"/>
        <end position="143"/>
    </location>
</feature>